<sequence>MSTFFALASAIAATAEAQAVALGDAVEDGGFLEYIPVKKRRAMEAQKILQRKGLSFFSSAAGAPSSFDDPTTSLPPP</sequence>
<organism evidence="2 3">
    <name type="scientific">Dendrobium chrysotoxum</name>
    <name type="common">Orchid</name>
    <dbReference type="NCBI Taxonomy" id="161865"/>
    <lineage>
        <taxon>Eukaryota</taxon>
        <taxon>Viridiplantae</taxon>
        <taxon>Streptophyta</taxon>
        <taxon>Embryophyta</taxon>
        <taxon>Tracheophyta</taxon>
        <taxon>Spermatophyta</taxon>
        <taxon>Magnoliopsida</taxon>
        <taxon>Liliopsida</taxon>
        <taxon>Asparagales</taxon>
        <taxon>Orchidaceae</taxon>
        <taxon>Epidendroideae</taxon>
        <taxon>Malaxideae</taxon>
        <taxon>Dendrobiinae</taxon>
        <taxon>Dendrobium</taxon>
    </lineage>
</organism>
<evidence type="ECO:0000256" key="1">
    <source>
        <dbReference type="SAM" id="SignalP"/>
    </source>
</evidence>
<dbReference type="AlphaFoldDB" id="A0AAV7GQY9"/>
<feature type="chain" id="PRO_5043910960" evidence="1">
    <location>
        <begin position="18"/>
        <end position="77"/>
    </location>
</feature>
<protein>
    <submittedName>
        <fullName evidence="2">Uncharacterized protein</fullName>
    </submittedName>
</protein>
<comment type="caution">
    <text evidence="2">The sequence shown here is derived from an EMBL/GenBank/DDBJ whole genome shotgun (WGS) entry which is preliminary data.</text>
</comment>
<keyword evidence="1" id="KW-0732">Signal</keyword>
<gene>
    <name evidence="2" type="ORF">IEQ34_013413</name>
</gene>
<dbReference type="EMBL" id="JAGFBR010000012">
    <property type="protein sequence ID" value="KAH0458098.1"/>
    <property type="molecule type" value="Genomic_DNA"/>
</dbReference>
<evidence type="ECO:0000313" key="2">
    <source>
        <dbReference type="EMBL" id="KAH0458098.1"/>
    </source>
</evidence>
<reference evidence="2 3" key="1">
    <citation type="journal article" date="2021" name="Hortic Res">
        <title>Chromosome-scale assembly of the Dendrobium chrysotoxum genome enhances the understanding of orchid evolution.</title>
        <authorList>
            <person name="Zhang Y."/>
            <person name="Zhang G.Q."/>
            <person name="Zhang D."/>
            <person name="Liu X.D."/>
            <person name="Xu X.Y."/>
            <person name="Sun W.H."/>
            <person name="Yu X."/>
            <person name="Zhu X."/>
            <person name="Wang Z.W."/>
            <person name="Zhao X."/>
            <person name="Zhong W.Y."/>
            <person name="Chen H."/>
            <person name="Yin W.L."/>
            <person name="Huang T."/>
            <person name="Niu S.C."/>
            <person name="Liu Z.J."/>
        </authorList>
    </citation>
    <scope>NUCLEOTIDE SEQUENCE [LARGE SCALE GENOMIC DNA]</scope>
    <source>
        <strain evidence="2">Lindl</strain>
    </source>
</reference>
<proteinExistence type="predicted"/>
<accession>A0AAV7GQY9</accession>
<keyword evidence="3" id="KW-1185">Reference proteome</keyword>
<dbReference type="Proteomes" id="UP000775213">
    <property type="component" value="Unassembled WGS sequence"/>
</dbReference>
<evidence type="ECO:0000313" key="3">
    <source>
        <dbReference type="Proteomes" id="UP000775213"/>
    </source>
</evidence>
<feature type="signal peptide" evidence="1">
    <location>
        <begin position="1"/>
        <end position="17"/>
    </location>
</feature>
<name>A0AAV7GQY9_DENCH</name>